<dbReference type="InterPro" id="IPR036291">
    <property type="entry name" value="NAD(P)-bd_dom_sf"/>
</dbReference>
<gene>
    <name evidence="4" type="ORF">PCG10_008435</name>
</gene>
<protein>
    <recommendedName>
        <fullName evidence="3">NmrA-like domain-containing protein</fullName>
    </recommendedName>
</protein>
<reference evidence="4" key="1">
    <citation type="submission" date="2020-02" db="EMBL/GenBank/DDBJ databases">
        <authorList>
            <person name="Lichtner F.J."/>
        </authorList>
    </citation>
    <scope>NUCLEOTIDE SEQUENCE</scope>
    <source>
        <strain evidence="4">G10</strain>
    </source>
</reference>
<feature type="domain" description="NmrA-like" evidence="3">
    <location>
        <begin position="2"/>
        <end position="267"/>
    </location>
</feature>
<keyword evidence="2" id="KW-0560">Oxidoreductase</keyword>
<evidence type="ECO:0000313" key="5">
    <source>
        <dbReference type="Proteomes" id="UP000701341"/>
    </source>
</evidence>
<dbReference type="Proteomes" id="UP000701341">
    <property type="component" value="Unassembled WGS sequence"/>
</dbReference>
<comment type="caution">
    <text evidence="4">The sequence shown here is derived from an EMBL/GenBank/DDBJ whole genome shotgun (WGS) entry which is preliminary data.</text>
</comment>
<dbReference type="Gene3D" id="3.40.50.720">
    <property type="entry name" value="NAD(P)-binding Rossmann-like Domain"/>
    <property type="match status" value="1"/>
</dbReference>
<feature type="non-terminal residue" evidence="4">
    <location>
        <position position="280"/>
    </location>
</feature>
<name>A0A9P5GL88_PENCR</name>
<dbReference type="EMBL" id="JAAOZQ010000064">
    <property type="protein sequence ID" value="KAF7521333.1"/>
    <property type="molecule type" value="Genomic_DNA"/>
</dbReference>
<proteinExistence type="predicted"/>
<evidence type="ECO:0000256" key="1">
    <source>
        <dbReference type="ARBA" id="ARBA00022857"/>
    </source>
</evidence>
<dbReference type="SUPFAM" id="SSF51735">
    <property type="entry name" value="NAD(P)-binding Rossmann-fold domains"/>
    <property type="match status" value="1"/>
</dbReference>
<accession>A0A9P5GL88</accession>
<dbReference type="Gene3D" id="3.90.25.10">
    <property type="entry name" value="UDP-galactose 4-epimerase, domain 1"/>
    <property type="match status" value="1"/>
</dbReference>
<organism evidence="4 5">
    <name type="scientific">Penicillium crustosum</name>
    <name type="common">Blue mold fungus</name>
    <dbReference type="NCBI Taxonomy" id="36656"/>
    <lineage>
        <taxon>Eukaryota</taxon>
        <taxon>Fungi</taxon>
        <taxon>Dikarya</taxon>
        <taxon>Ascomycota</taxon>
        <taxon>Pezizomycotina</taxon>
        <taxon>Eurotiomycetes</taxon>
        <taxon>Eurotiomycetidae</taxon>
        <taxon>Eurotiales</taxon>
        <taxon>Aspergillaceae</taxon>
        <taxon>Penicillium</taxon>
    </lineage>
</organism>
<dbReference type="Pfam" id="PF05368">
    <property type="entry name" value="NmrA"/>
    <property type="match status" value="1"/>
</dbReference>
<dbReference type="PANTHER" id="PTHR47706:SF9">
    <property type="entry name" value="NMRA-LIKE DOMAIN-CONTAINING PROTEIN-RELATED"/>
    <property type="match status" value="1"/>
</dbReference>
<dbReference type="AlphaFoldDB" id="A0A9P5GL88"/>
<dbReference type="PANTHER" id="PTHR47706">
    <property type="entry name" value="NMRA-LIKE FAMILY PROTEIN"/>
    <property type="match status" value="1"/>
</dbReference>
<dbReference type="InterPro" id="IPR008030">
    <property type="entry name" value="NmrA-like"/>
</dbReference>
<dbReference type="GO" id="GO:0016491">
    <property type="term" value="F:oxidoreductase activity"/>
    <property type="evidence" value="ECO:0007669"/>
    <property type="project" value="UniProtKB-KW"/>
</dbReference>
<keyword evidence="5" id="KW-1185">Reference proteome</keyword>
<keyword evidence="1" id="KW-0521">NADP</keyword>
<sequence>KPTAKELAQKGLPIRVGDLDGPFEDLVSLLSGFDLVISAIDAGSQLAQITLATAAKEARVARFIPCGFTTVCPPGDVMLIRDDKEKVYQHLKNLSLPFTVIDVGFWYQISFPTIPSGRVDYATPITPNVTIHHDGEAPNFLTDLRDIGRFVARIATDDRTLNQYVYTYGDVLSENQIFSMMEERSAERIDRKHMTAQEIEATVSMAKKAYNDNPKSMGSPFMLYMSQYNYSKYVRGDNSPESAKSLGYLNARELYPDFKPVTFGDFLSEVLDGKGVNPYA</sequence>
<evidence type="ECO:0000259" key="3">
    <source>
        <dbReference type="Pfam" id="PF05368"/>
    </source>
</evidence>
<evidence type="ECO:0000313" key="4">
    <source>
        <dbReference type="EMBL" id="KAF7521333.1"/>
    </source>
</evidence>
<dbReference type="InterPro" id="IPR051609">
    <property type="entry name" value="NmrA/Isoflavone_reductase-like"/>
</dbReference>
<evidence type="ECO:0000256" key="2">
    <source>
        <dbReference type="ARBA" id="ARBA00023002"/>
    </source>
</evidence>